<dbReference type="GO" id="GO:0005886">
    <property type="term" value="C:plasma membrane"/>
    <property type="evidence" value="ECO:0007669"/>
    <property type="project" value="UniProtKB-SubCell"/>
</dbReference>
<dbReference type="Gene3D" id="3.40.50.300">
    <property type="entry name" value="P-loop containing nucleotide triphosphate hydrolases"/>
    <property type="match status" value="1"/>
</dbReference>
<evidence type="ECO:0000313" key="11">
    <source>
        <dbReference type="EMBL" id="TYP49264.1"/>
    </source>
</evidence>
<dbReference type="InterPro" id="IPR003439">
    <property type="entry name" value="ABC_transporter-like_ATP-bd"/>
</dbReference>
<dbReference type="InterPro" id="IPR011527">
    <property type="entry name" value="ABC1_TM_dom"/>
</dbReference>
<dbReference type="SMART" id="SM00382">
    <property type="entry name" value="AAA"/>
    <property type="match status" value="1"/>
</dbReference>
<dbReference type="Gene3D" id="1.20.1560.10">
    <property type="entry name" value="ABC transporter type 1, transmembrane domain"/>
    <property type="match status" value="1"/>
</dbReference>
<gene>
    <name evidence="11" type="ORF">LZ11_02191</name>
</gene>
<dbReference type="AlphaFoldDB" id="A0A5S5AGY9"/>
<dbReference type="PANTHER" id="PTHR43394:SF1">
    <property type="entry name" value="ATP-BINDING CASSETTE SUB-FAMILY B MEMBER 10, MITOCHONDRIAL"/>
    <property type="match status" value="1"/>
</dbReference>
<evidence type="ECO:0000256" key="6">
    <source>
        <dbReference type="ARBA" id="ARBA00022989"/>
    </source>
</evidence>
<evidence type="ECO:0000256" key="7">
    <source>
        <dbReference type="ARBA" id="ARBA00023136"/>
    </source>
</evidence>
<dbReference type="PROSITE" id="PS50893">
    <property type="entry name" value="ABC_TRANSPORTER_2"/>
    <property type="match status" value="1"/>
</dbReference>
<dbReference type="PROSITE" id="PS50929">
    <property type="entry name" value="ABC_TM1F"/>
    <property type="match status" value="1"/>
</dbReference>
<keyword evidence="7 8" id="KW-0472">Membrane</keyword>
<evidence type="ECO:0000256" key="8">
    <source>
        <dbReference type="SAM" id="Phobius"/>
    </source>
</evidence>
<evidence type="ECO:0000256" key="3">
    <source>
        <dbReference type="ARBA" id="ARBA00022692"/>
    </source>
</evidence>
<sequence length="691" mass="79236">MNGFHEDELQEKPIDLYILRRLLKYARPYAGLMVFCILLLMVVTAADLAQPYIVRFALDGYINAFKIPYVEVSRDKIPPGVHTVSWRNKTLARGSDLPQAPPGATHYRIVDQGGKYYLVQVLAETGNVSIETVDGEIVARQGEKILKAFPLDPEEFRSFRARDVEGLTRLSLIFLLILVIRFGVNYVQVYLLQYAGQNIILNLRKEIFSHIENMHLSYFDRNPVGRLVTRVTNDTEALNEMYTSVLVNLFKDLFLLVGIIFVMMRLNFRMAMAALSVAPIITAATVIFRNKARQAYREVRKKIARINATLSENITGMKVIQIFNREARKFADFDRINREYYQATMRELQVFAVFRPFLDLLYYLSLSLLIWYGGPRVIRGLLSFGTLYAFVHYMGQFFQPINDLAEKFNILQSAMASSERIFQVLDTESPIKDPPEPVAVGRFRGEIEFRNVWFAYEGEDWVLKDVSFKVKPGETVAFVGATGGGKTSIINLICRFYDVNRGQILVDGVDIRNMRQSDLRRQIGVVLQDVFLFSGDIRYNIRLNNSEIDDERILEVARYTNAHQFIQAKPNKYDEEVTERGSTLSAGQRQLLAFARALAFDPSILILDEATSAVDTETESLIQDALKKITRGRTTIIIAHRLSTVQHADRIMVLHKGRIRECGTHEELLEKRGLYYKLYLLQFKENRSGAM</sequence>
<keyword evidence="6 8" id="KW-1133">Transmembrane helix</keyword>
<dbReference type="Pfam" id="PF00664">
    <property type="entry name" value="ABC_membrane"/>
    <property type="match status" value="1"/>
</dbReference>
<dbReference type="OrthoDB" id="9762517at2"/>
<evidence type="ECO:0000256" key="2">
    <source>
        <dbReference type="ARBA" id="ARBA00022448"/>
    </source>
</evidence>
<dbReference type="InterPro" id="IPR039421">
    <property type="entry name" value="Type_1_exporter"/>
</dbReference>
<feature type="transmembrane region" description="Helical" evidence="8">
    <location>
        <begin position="29"/>
        <end position="49"/>
    </location>
</feature>
<evidence type="ECO:0000259" key="10">
    <source>
        <dbReference type="PROSITE" id="PS50929"/>
    </source>
</evidence>
<feature type="transmembrane region" description="Helical" evidence="8">
    <location>
        <begin position="166"/>
        <end position="184"/>
    </location>
</feature>
<evidence type="ECO:0000313" key="12">
    <source>
        <dbReference type="Proteomes" id="UP000322294"/>
    </source>
</evidence>
<keyword evidence="5 11" id="KW-0067">ATP-binding</keyword>
<dbReference type="InterPro" id="IPR027417">
    <property type="entry name" value="P-loop_NTPase"/>
</dbReference>
<reference evidence="11 12" key="1">
    <citation type="submission" date="2019-07" db="EMBL/GenBank/DDBJ databases">
        <title>Genomic Encyclopedia of Type Strains, Phase I: the one thousand microbial genomes (KMG-I) project.</title>
        <authorList>
            <person name="Kyrpides N."/>
        </authorList>
    </citation>
    <scope>NUCLEOTIDE SEQUENCE [LARGE SCALE GENOMIC DNA]</scope>
    <source>
        <strain evidence="11 12">DSM 16647</strain>
    </source>
</reference>
<keyword evidence="2" id="KW-0813">Transport</keyword>
<dbReference type="InterPro" id="IPR036640">
    <property type="entry name" value="ABC1_TM_sf"/>
</dbReference>
<protein>
    <submittedName>
        <fullName evidence="11">ATP-binding cassette subfamily B protein</fullName>
    </submittedName>
</protein>
<dbReference type="InterPro" id="IPR003593">
    <property type="entry name" value="AAA+_ATPase"/>
</dbReference>
<dbReference type="PROSITE" id="PS00211">
    <property type="entry name" value="ABC_TRANSPORTER_1"/>
    <property type="match status" value="1"/>
</dbReference>
<dbReference type="PANTHER" id="PTHR43394">
    <property type="entry name" value="ATP-DEPENDENT PERMEASE MDL1, MITOCHONDRIAL"/>
    <property type="match status" value="1"/>
</dbReference>
<keyword evidence="4" id="KW-0547">Nucleotide-binding</keyword>
<evidence type="ECO:0000256" key="5">
    <source>
        <dbReference type="ARBA" id="ARBA00022840"/>
    </source>
</evidence>
<dbReference type="Proteomes" id="UP000322294">
    <property type="component" value="Unassembled WGS sequence"/>
</dbReference>
<dbReference type="Pfam" id="PF00005">
    <property type="entry name" value="ABC_tran"/>
    <property type="match status" value="1"/>
</dbReference>
<dbReference type="SUPFAM" id="SSF52540">
    <property type="entry name" value="P-loop containing nucleoside triphosphate hydrolases"/>
    <property type="match status" value="1"/>
</dbReference>
<feature type="domain" description="ABC transmembrane type-1" evidence="10">
    <location>
        <begin position="34"/>
        <end position="413"/>
    </location>
</feature>
<comment type="caution">
    <text evidence="11">The sequence shown here is derived from an EMBL/GenBank/DDBJ whole genome shotgun (WGS) entry which is preliminary data.</text>
</comment>
<keyword evidence="3 8" id="KW-0812">Transmembrane</keyword>
<comment type="subcellular location">
    <subcellularLocation>
        <location evidence="1">Cell membrane</location>
        <topology evidence="1">Multi-pass membrane protein</topology>
    </subcellularLocation>
</comment>
<dbReference type="RefSeq" id="WP_148867866.1">
    <property type="nucleotide sequence ID" value="NZ_VNHO01000032.1"/>
</dbReference>
<dbReference type="FunFam" id="3.40.50.300:FF:000287">
    <property type="entry name" value="Multidrug ABC transporter ATP-binding protein"/>
    <property type="match status" value="1"/>
</dbReference>
<dbReference type="GO" id="GO:0015421">
    <property type="term" value="F:ABC-type oligopeptide transporter activity"/>
    <property type="evidence" value="ECO:0007669"/>
    <property type="project" value="TreeGrafter"/>
</dbReference>
<evidence type="ECO:0000259" key="9">
    <source>
        <dbReference type="PROSITE" id="PS50893"/>
    </source>
</evidence>
<dbReference type="CDD" id="cd03254">
    <property type="entry name" value="ABCC_Glucan_exporter_like"/>
    <property type="match status" value="1"/>
</dbReference>
<evidence type="ECO:0000256" key="1">
    <source>
        <dbReference type="ARBA" id="ARBA00004651"/>
    </source>
</evidence>
<dbReference type="GO" id="GO:0005524">
    <property type="term" value="F:ATP binding"/>
    <property type="evidence" value="ECO:0007669"/>
    <property type="project" value="UniProtKB-KW"/>
</dbReference>
<dbReference type="InterPro" id="IPR017871">
    <property type="entry name" value="ABC_transporter-like_CS"/>
</dbReference>
<evidence type="ECO:0000256" key="4">
    <source>
        <dbReference type="ARBA" id="ARBA00022741"/>
    </source>
</evidence>
<proteinExistence type="predicted"/>
<feature type="transmembrane region" description="Helical" evidence="8">
    <location>
        <begin position="353"/>
        <end position="373"/>
    </location>
</feature>
<dbReference type="CDD" id="cd18544">
    <property type="entry name" value="ABC_6TM_TmrA_like"/>
    <property type="match status" value="1"/>
</dbReference>
<dbReference type="SUPFAM" id="SSF90123">
    <property type="entry name" value="ABC transporter transmembrane region"/>
    <property type="match status" value="1"/>
</dbReference>
<accession>A0A5S5AGY9</accession>
<name>A0A5S5AGY9_9FIRM</name>
<keyword evidence="12" id="KW-1185">Reference proteome</keyword>
<organism evidence="11 12">
    <name type="scientific">Thermosediminibacter litoriperuensis</name>
    <dbReference type="NCBI Taxonomy" id="291989"/>
    <lineage>
        <taxon>Bacteria</taxon>
        <taxon>Bacillati</taxon>
        <taxon>Bacillota</taxon>
        <taxon>Clostridia</taxon>
        <taxon>Thermosediminibacterales</taxon>
        <taxon>Thermosediminibacteraceae</taxon>
        <taxon>Thermosediminibacter</taxon>
    </lineage>
</organism>
<feature type="transmembrane region" description="Helical" evidence="8">
    <location>
        <begin position="241"/>
        <end position="263"/>
    </location>
</feature>
<dbReference type="EMBL" id="VNHO01000032">
    <property type="protein sequence ID" value="TYP49264.1"/>
    <property type="molecule type" value="Genomic_DNA"/>
</dbReference>
<feature type="domain" description="ABC transporter" evidence="9">
    <location>
        <begin position="447"/>
        <end position="681"/>
    </location>
</feature>
<dbReference type="GO" id="GO:0016887">
    <property type="term" value="F:ATP hydrolysis activity"/>
    <property type="evidence" value="ECO:0007669"/>
    <property type="project" value="InterPro"/>
</dbReference>
<feature type="transmembrane region" description="Helical" evidence="8">
    <location>
        <begin position="270"/>
        <end position="288"/>
    </location>
</feature>